<keyword evidence="4" id="KW-1185">Reference proteome</keyword>
<organism evidence="3 4">
    <name type="scientific">Iris pallida</name>
    <name type="common">Sweet iris</name>
    <dbReference type="NCBI Taxonomy" id="29817"/>
    <lineage>
        <taxon>Eukaryota</taxon>
        <taxon>Viridiplantae</taxon>
        <taxon>Streptophyta</taxon>
        <taxon>Embryophyta</taxon>
        <taxon>Tracheophyta</taxon>
        <taxon>Spermatophyta</taxon>
        <taxon>Magnoliopsida</taxon>
        <taxon>Liliopsida</taxon>
        <taxon>Asparagales</taxon>
        <taxon>Iridaceae</taxon>
        <taxon>Iridoideae</taxon>
        <taxon>Irideae</taxon>
        <taxon>Iris</taxon>
    </lineage>
</organism>
<accession>A0AAX6H340</accession>
<reference evidence="3" key="2">
    <citation type="submission" date="2023-04" db="EMBL/GenBank/DDBJ databases">
        <authorList>
            <person name="Bruccoleri R.E."/>
            <person name="Oakeley E.J."/>
            <person name="Faust A.-M."/>
            <person name="Dessus-Babus S."/>
            <person name="Altorfer M."/>
            <person name="Burckhardt D."/>
            <person name="Oertli M."/>
            <person name="Naumann U."/>
            <person name="Petersen F."/>
            <person name="Wong J."/>
        </authorList>
    </citation>
    <scope>NUCLEOTIDE SEQUENCE</scope>
    <source>
        <strain evidence="3">GSM-AAB239-AS_SAM_17_03QT</strain>
        <tissue evidence="3">Leaf</tissue>
    </source>
</reference>
<evidence type="ECO:0000256" key="1">
    <source>
        <dbReference type="SAM" id="MobiDB-lite"/>
    </source>
</evidence>
<dbReference type="GO" id="GO:0000423">
    <property type="term" value="P:mitophagy"/>
    <property type="evidence" value="ECO:0007669"/>
    <property type="project" value="TreeGrafter"/>
</dbReference>
<evidence type="ECO:0000313" key="3">
    <source>
        <dbReference type="EMBL" id="KAJ6835222.1"/>
    </source>
</evidence>
<protein>
    <submittedName>
        <fullName evidence="3">Autophagy-related protein 13b-like isoform X1</fullName>
    </submittedName>
</protein>
<dbReference type="EMBL" id="JANAVB010014400">
    <property type="protein sequence ID" value="KAJ6834415.1"/>
    <property type="molecule type" value="Genomic_DNA"/>
</dbReference>
<dbReference type="AlphaFoldDB" id="A0AAX6H340"/>
<gene>
    <name evidence="3" type="ORF">M6B38_122875</name>
    <name evidence="2" type="ORF">M6B38_335180</name>
</gene>
<name>A0AAX6H340_IRIPA</name>
<feature type="region of interest" description="Disordered" evidence="1">
    <location>
        <begin position="162"/>
        <end position="194"/>
    </location>
</feature>
<dbReference type="GO" id="GO:0005829">
    <property type="term" value="C:cytosol"/>
    <property type="evidence" value="ECO:0007669"/>
    <property type="project" value="TreeGrafter"/>
</dbReference>
<proteinExistence type="predicted"/>
<dbReference type="GO" id="GO:0034497">
    <property type="term" value="P:protein localization to phagophore assembly site"/>
    <property type="evidence" value="ECO:0007669"/>
    <property type="project" value="TreeGrafter"/>
</dbReference>
<dbReference type="PANTHER" id="PTHR13430">
    <property type="match status" value="1"/>
</dbReference>
<dbReference type="GO" id="GO:1990316">
    <property type="term" value="C:Atg1/ULK1 kinase complex"/>
    <property type="evidence" value="ECO:0007669"/>
    <property type="project" value="TreeGrafter"/>
</dbReference>
<reference evidence="3" key="1">
    <citation type="journal article" date="2023" name="GigaByte">
        <title>Genome assembly of the bearded iris, Iris pallida Lam.</title>
        <authorList>
            <person name="Bruccoleri R.E."/>
            <person name="Oakeley E.J."/>
            <person name="Faust A.M.E."/>
            <person name="Altorfer M."/>
            <person name="Dessus-Babus S."/>
            <person name="Burckhardt D."/>
            <person name="Oertli M."/>
            <person name="Naumann U."/>
            <person name="Petersen F."/>
            <person name="Wong J."/>
        </authorList>
    </citation>
    <scope>NUCLEOTIDE SEQUENCE</scope>
    <source>
        <strain evidence="3">GSM-AAB239-AS_SAM_17_03QT</strain>
    </source>
</reference>
<evidence type="ECO:0000313" key="2">
    <source>
        <dbReference type="EMBL" id="KAJ6834415.1"/>
    </source>
</evidence>
<dbReference type="Proteomes" id="UP001140949">
    <property type="component" value="Unassembled WGS sequence"/>
</dbReference>
<dbReference type="PANTHER" id="PTHR13430:SF4">
    <property type="entry name" value="AUTOPHAGY-RELATED PROTEIN 13"/>
    <property type="match status" value="1"/>
</dbReference>
<dbReference type="GO" id="GO:0000407">
    <property type="term" value="C:phagophore assembly site"/>
    <property type="evidence" value="ECO:0007669"/>
    <property type="project" value="TreeGrafter"/>
</dbReference>
<dbReference type="GO" id="GO:0034727">
    <property type="term" value="P:piecemeal microautophagy of the nucleus"/>
    <property type="evidence" value="ECO:0007669"/>
    <property type="project" value="TreeGrafter"/>
</dbReference>
<dbReference type="InterPro" id="IPR040182">
    <property type="entry name" value="ATG13"/>
</dbReference>
<sequence length="214" mass="23196">MLYSGIDEVGSLSQWKIPCRSSTRFSLLDEFDCPFAVDDVDLGGLCRVEISDADSHAGDSASGDLIPVSRLSVSAVGALVRMLKTAAPLRQDFTNLVSSSQANKEEAWTMKGMQHNKEDDVMKSAQSTAPGLFVSRMTSDALEELRCYREVKESILHKRGSQQFDMGQARKPVSEVSKGGLPSLGIGQTEKSVSEGIEDRLHSLDIAQGKKLAS</sequence>
<dbReference type="EMBL" id="JANAVB010013596">
    <property type="protein sequence ID" value="KAJ6835222.1"/>
    <property type="molecule type" value="Genomic_DNA"/>
</dbReference>
<evidence type="ECO:0000313" key="4">
    <source>
        <dbReference type="Proteomes" id="UP001140949"/>
    </source>
</evidence>
<comment type="caution">
    <text evidence="3">The sequence shown here is derived from an EMBL/GenBank/DDBJ whole genome shotgun (WGS) entry which is preliminary data.</text>
</comment>